<evidence type="ECO:0000313" key="3">
    <source>
        <dbReference type="Proteomes" id="UP000598146"/>
    </source>
</evidence>
<keyword evidence="1" id="KW-0812">Transmembrane</keyword>
<accession>A0A931G448</accession>
<feature type="transmembrane region" description="Helical" evidence="1">
    <location>
        <begin position="43"/>
        <end position="61"/>
    </location>
</feature>
<gene>
    <name evidence="2" type="ORF">I4J89_26035</name>
</gene>
<reference evidence="2" key="1">
    <citation type="submission" date="2020-11" db="EMBL/GenBank/DDBJ databases">
        <title>Isolation and identification of active actinomycetes.</title>
        <authorList>
            <person name="Sun X."/>
        </authorList>
    </citation>
    <scope>NUCLEOTIDE SEQUENCE</scope>
    <source>
        <strain evidence="2">NEAU-A11</strain>
    </source>
</reference>
<feature type="transmembrane region" description="Helical" evidence="1">
    <location>
        <begin position="118"/>
        <end position="137"/>
    </location>
</feature>
<name>A0A931G448_9ACTN</name>
<dbReference type="EMBL" id="JADQTO010000013">
    <property type="protein sequence ID" value="MBG0564914.1"/>
    <property type="molecule type" value="Genomic_DNA"/>
</dbReference>
<sequence length="250" mass="27086">MMISLLDWVVRWRAAVLAAALLIAAGFAVLAHTGGSDGVEDLIAGLHLLLAFALLTLAVAADRTSQPARLVARPELPAFEVPPNPGVVLRTAGFTFMTVMCVASLVRDVAAGDDLEFWRFLPVVFVGLLAFLWPSALGPFGVRLRPDGVVDRHVFGTLLVPWEALATPYPFAHDREQATLALAHPELARRRGLRHGRSVSLPTRSVKAELLARAIHEYANRPELRTAIGSETELARFLGIPQIIALTENA</sequence>
<keyword evidence="1" id="KW-1133">Transmembrane helix</keyword>
<organism evidence="2 3">
    <name type="scientific">Actinoplanes aureus</name>
    <dbReference type="NCBI Taxonomy" id="2792083"/>
    <lineage>
        <taxon>Bacteria</taxon>
        <taxon>Bacillati</taxon>
        <taxon>Actinomycetota</taxon>
        <taxon>Actinomycetes</taxon>
        <taxon>Micromonosporales</taxon>
        <taxon>Micromonosporaceae</taxon>
        <taxon>Actinoplanes</taxon>
    </lineage>
</organism>
<dbReference type="RefSeq" id="WP_196416704.1">
    <property type="nucleotide sequence ID" value="NZ_JADQTO010000013.1"/>
</dbReference>
<dbReference type="Proteomes" id="UP000598146">
    <property type="component" value="Unassembled WGS sequence"/>
</dbReference>
<dbReference type="AlphaFoldDB" id="A0A931G448"/>
<keyword evidence="3" id="KW-1185">Reference proteome</keyword>
<evidence type="ECO:0000313" key="2">
    <source>
        <dbReference type="EMBL" id="MBG0564914.1"/>
    </source>
</evidence>
<proteinExistence type="predicted"/>
<evidence type="ECO:0000256" key="1">
    <source>
        <dbReference type="SAM" id="Phobius"/>
    </source>
</evidence>
<comment type="caution">
    <text evidence="2">The sequence shown here is derived from an EMBL/GenBank/DDBJ whole genome shotgun (WGS) entry which is preliminary data.</text>
</comment>
<keyword evidence="1" id="KW-0472">Membrane</keyword>
<protein>
    <submittedName>
        <fullName evidence="2">Uncharacterized protein</fullName>
    </submittedName>
</protein>